<feature type="transmembrane region" description="Helical" evidence="1">
    <location>
        <begin position="72"/>
        <end position="91"/>
    </location>
</feature>
<proteinExistence type="predicted"/>
<accession>A0A246DXK5</accession>
<keyword evidence="1" id="KW-0472">Membrane</keyword>
<dbReference type="AlphaFoldDB" id="A0A246DXK5"/>
<keyword evidence="1" id="KW-0812">Transmembrane</keyword>
<protein>
    <submittedName>
        <fullName evidence="2">Uncharacterized protein</fullName>
    </submittedName>
</protein>
<evidence type="ECO:0000256" key="1">
    <source>
        <dbReference type="SAM" id="Phobius"/>
    </source>
</evidence>
<keyword evidence="1" id="KW-1133">Transmembrane helix</keyword>
<evidence type="ECO:0000313" key="2">
    <source>
        <dbReference type="EMBL" id="OWO95138.1"/>
    </source>
</evidence>
<comment type="caution">
    <text evidence="2">The sequence shown here is derived from an EMBL/GenBank/DDBJ whole genome shotgun (WGS) entry which is preliminary data.</text>
</comment>
<reference evidence="2 3" key="1">
    <citation type="submission" date="2017-03" db="EMBL/GenBank/DDBJ databases">
        <title>Genome of strain Rhizobium sp. CNPSo 668.</title>
        <authorList>
            <person name="Ribeiro R."/>
        </authorList>
    </citation>
    <scope>NUCLEOTIDE SEQUENCE [LARGE SCALE GENOMIC DNA]</scope>
    <source>
        <strain evidence="2 3">CNPSo 668</strain>
    </source>
</reference>
<gene>
    <name evidence="2" type="ORF">B5E41_08530</name>
</gene>
<sequence>MSRSVPGSSTRPGLPLRLASPKMVAALPLTSRVLFPMTRSAGTWFAWARMELRIGETTAALTASVFRKRRRYMICLSIYVGIPTVLMMELAR</sequence>
<dbReference type="EMBL" id="MXPU01000005">
    <property type="protein sequence ID" value="OWO95138.1"/>
    <property type="molecule type" value="Genomic_DNA"/>
</dbReference>
<organism evidence="2 3">
    <name type="scientific">Rhizobium esperanzae</name>
    <dbReference type="NCBI Taxonomy" id="1967781"/>
    <lineage>
        <taxon>Bacteria</taxon>
        <taxon>Pseudomonadati</taxon>
        <taxon>Pseudomonadota</taxon>
        <taxon>Alphaproteobacteria</taxon>
        <taxon>Hyphomicrobiales</taxon>
        <taxon>Rhizobiaceae</taxon>
        <taxon>Rhizobium/Agrobacterium group</taxon>
        <taxon>Rhizobium</taxon>
    </lineage>
</organism>
<dbReference type="Proteomes" id="UP000197269">
    <property type="component" value="Unassembled WGS sequence"/>
</dbReference>
<name>A0A246DXK5_9HYPH</name>
<evidence type="ECO:0000313" key="3">
    <source>
        <dbReference type="Proteomes" id="UP000197269"/>
    </source>
</evidence>